<evidence type="ECO:0000259" key="1">
    <source>
        <dbReference type="PROSITE" id="PS50994"/>
    </source>
</evidence>
<evidence type="ECO:0000313" key="3">
    <source>
        <dbReference type="Proteomes" id="UP001558613"/>
    </source>
</evidence>
<protein>
    <recommendedName>
        <fullName evidence="1">Integrase catalytic domain-containing protein</fullName>
    </recommendedName>
</protein>
<dbReference type="PROSITE" id="PS50994">
    <property type="entry name" value="INTEGRASE"/>
    <property type="match status" value="1"/>
</dbReference>
<dbReference type="InterPro" id="IPR036397">
    <property type="entry name" value="RNaseH_sf"/>
</dbReference>
<gene>
    <name evidence="2" type="ORF">QQF64_002824</name>
</gene>
<dbReference type="PANTHER" id="PTHR46791">
    <property type="entry name" value="EXPRESSED PROTEIN"/>
    <property type="match status" value="1"/>
</dbReference>
<organism evidence="2 3">
    <name type="scientific">Cirrhinus molitorella</name>
    <name type="common">mud carp</name>
    <dbReference type="NCBI Taxonomy" id="172907"/>
    <lineage>
        <taxon>Eukaryota</taxon>
        <taxon>Metazoa</taxon>
        <taxon>Chordata</taxon>
        <taxon>Craniata</taxon>
        <taxon>Vertebrata</taxon>
        <taxon>Euteleostomi</taxon>
        <taxon>Actinopterygii</taxon>
        <taxon>Neopterygii</taxon>
        <taxon>Teleostei</taxon>
        <taxon>Ostariophysi</taxon>
        <taxon>Cypriniformes</taxon>
        <taxon>Cyprinidae</taxon>
        <taxon>Labeoninae</taxon>
        <taxon>Labeonini</taxon>
        <taxon>Cirrhinus</taxon>
    </lineage>
</organism>
<feature type="domain" description="Integrase catalytic" evidence="1">
    <location>
        <begin position="261"/>
        <end position="442"/>
    </location>
</feature>
<dbReference type="Pfam" id="PF24764">
    <property type="entry name" value="rva_4"/>
    <property type="match status" value="1"/>
</dbReference>
<sequence length="523" mass="59210">MYVSYAEDDHLPSSLMVDSGTPRSAAVVAAPMRKEWLVKISGENFSYDTYGQPNRREMLLSHLLDRLYMRLSSCLDRAPLDLDFLEFVCSQELVILSTLANQVQVPQAIYDALTEVHRLVSGQNGKETCIMVSLERGNSGRPRVVVTKEYVQELLNMGLSVKCIANFVGVSRWTLQRRMNDWGFSVRDLYSDLSDDELDALVSDIHASNPHAGYRMMLGLLRAQGHRVQWQRVRASMHRVDTAGIVSRMSELRCVVHRTYSVPGPRSLMHIDTKHKLIRYNMVIFGGIDGFSRKIMYLGVANNNKASTTLAFFNEAVERFGLPQRVRGDHGVENVDVARLMFSIRGSGRNSFIAGKSVHNQRIERLWRDVFTAVTCRFYSVLHQLEGDGLLDLSSSVHLFCCHHVFIPRLQAQLDLFRDGWDNHPLSTERNLTPNQLWHMGLQHSSEEYNDEDLHMPLIDWESSGLIPSDPNYGVHVPETDSPLRPDDLAGLSAAVDPMGHSTCMGVDRYLAALEYMHSIGYV</sequence>
<dbReference type="InterPro" id="IPR058913">
    <property type="entry name" value="Integrase_dom_put"/>
</dbReference>
<proteinExistence type="predicted"/>
<accession>A0ABR3MR99</accession>
<dbReference type="SUPFAM" id="SSF53098">
    <property type="entry name" value="Ribonuclease H-like"/>
    <property type="match status" value="1"/>
</dbReference>
<dbReference type="EMBL" id="JAYMGO010000010">
    <property type="protein sequence ID" value="KAL1267149.1"/>
    <property type="molecule type" value="Genomic_DNA"/>
</dbReference>
<name>A0ABR3MR99_9TELE</name>
<comment type="caution">
    <text evidence="2">The sequence shown here is derived from an EMBL/GenBank/DDBJ whole genome shotgun (WGS) entry which is preliminary data.</text>
</comment>
<dbReference type="PANTHER" id="PTHR46791:SF11">
    <property type="entry name" value="INTEGRASE CATALYTIC DOMAIN-CONTAINING PROTEIN"/>
    <property type="match status" value="1"/>
</dbReference>
<evidence type="ECO:0000313" key="2">
    <source>
        <dbReference type="EMBL" id="KAL1267149.1"/>
    </source>
</evidence>
<dbReference type="Gene3D" id="3.30.420.10">
    <property type="entry name" value="Ribonuclease H-like superfamily/Ribonuclease H"/>
    <property type="match status" value="1"/>
</dbReference>
<reference evidence="2 3" key="1">
    <citation type="submission" date="2023-09" db="EMBL/GenBank/DDBJ databases">
        <authorList>
            <person name="Wang M."/>
        </authorList>
    </citation>
    <scope>NUCLEOTIDE SEQUENCE [LARGE SCALE GENOMIC DNA]</scope>
    <source>
        <strain evidence="2">GT-2023</strain>
        <tissue evidence="2">Liver</tissue>
    </source>
</reference>
<dbReference type="InterPro" id="IPR012337">
    <property type="entry name" value="RNaseH-like_sf"/>
</dbReference>
<dbReference type="InterPro" id="IPR001584">
    <property type="entry name" value="Integrase_cat-core"/>
</dbReference>
<keyword evidence="3" id="KW-1185">Reference proteome</keyword>
<dbReference type="Proteomes" id="UP001558613">
    <property type="component" value="Unassembled WGS sequence"/>
</dbReference>